<dbReference type="GO" id="GO:0003856">
    <property type="term" value="F:3-dehydroquinate synthase activity"/>
    <property type="evidence" value="ECO:0007669"/>
    <property type="project" value="TreeGrafter"/>
</dbReference>
<evidence type="ECO:0000313" key="12">
    <source>
        <dbReference type="Proteomes" id="UP000305921"/>
    </source>
</evidence>
<dbReference type="Gene3D" id="3.40.50.1970">
    <property type="match status" value="1"/>
</dbReference>
<dbReference type="Pfam" id="PF24621">
    <property type="entry name" value="DHQS_C"/>
    <property type="match status" value="1"/>
</dbReference>
<dbReference type="GO" id="GO:0046872">
    <property type="term" value="F:metal ion binding"/>
    <property type="evidence" value="ECO:0007669"/>
    <property type="project" value="UniProtKB-KW"/>
</dbReference>
<dbReference type="PIRSF" id="PIRSF001455">
    <property type="entry name" value="DHQ_synth"/>
    <property type="match status" value="1"/>
</dbReference>
<comment type="caution">
    <text evidence="11">The sequence shown here is derived from an EMBL/GenBank/DDBJ whole genome shotgun (WGS) entry which is preliminary data.</text>
</comment>
<gene>
    <name evidence="11" type="ORF">FEF34_04000</name>
</gene>
<keyword evidence="3" id="KW-0028">Amino-acid biosynthesis</keyword>
<dbReference type="GO" id="GO:0009073">
    <property type="term" value="P:aromatic amino acid family biosynthetic process"/>
    <property type="evidence" value="ECO:0007669"/>
    <property type="project" value="UniProtKB-KW"/>
</dbReference>
<dbReference type="PANTHER" id="PTHR43622">
    <property type="entry name" value="3-DEHYDROQUINATE SYNTHASE"/>
    <property type="match status" value="1"/>
</dbReference>
<keyword evidence="6" id="KW-0057">Aromatic amino acid biosynthesis</keyword>
<sequence length="372" mass="39097">MSPAAPAARPPSAATPPARLTVSGTASCSVVIGAGVSLKTGHLLDSTAVRVALVHPPVVAVHARRIAEELEQSGRKVLPLVVPPGEAAKDAGVLVYLWSRLAEEGFTRSDAIVAVGGGATTDLAGFLAASWLRGVPLTLVPSTLLGMVDAAIGGRTAINIPRGKDLVGAFHTPDHVICDLDLLQGMKPADYASGVAGVIKAGLTGDPGILDLVEADPRAATDPRGPVTAELVERAVRVKAGFVAEPPHGHGRREFLDYGHTLAHAVEHAERYRIRHGHALAIGMSFAAELAALDGRLDPEHVERQRELLVSVGLPTGYPREAWERLRPAFAVDNGPRGHRLRLVVLEAPGRPVLLEDPEEALLTEAFTRIGT</sequence>
<proteinExistence type="predicted"/>
<evidence type="ECO:0000256" key="2">
    <source>
        <dbReference type="ARBA" id="ARBA00001941"/>
    </source>
</evidence>
<evidence type="ECO:0000256" key="5">
    <source>
        <dbReference type="ARBA" id="ARBA00023027"/>
    </source>
</evidence>
<dbReference type="InterPro" id="IPR050071">
    <property type="entry name" value="Dehydroquinate_synthase"/>
</dbReference>
<dbReference type="EMBL" id="VAWE01000001">
    <property type="protein sequence ID" value="TLQ47998.1"/>
    <property type="molecule type" value="Genomic_DNA"/>
</dbReference>
<dbReference type="Proteomes" id="UP000305921">
    <property type="component" value="Unassembled WGS sequence"/>
</dbReference>
<evidence type="ECO:0000259" key="10">
    <source>
        <dbReference type="Pfam" id="PF24621"/>
    </source>
</evidence>
<evidence type="ECO:0000256" key="3">
    <source>
        <dbReference type="ARBA" id="ARBA00022605"/>
    </source>
</evidence>
<keyword evidence="5" id="KW-0520">NAD</keyword>
<keyword evidence="4" id="KW-0479">Metal-binding</keyword>
<dbReference type="GO" id="GO:0008652">
    <property type="term" value="P:amino acid biosynthetic process"/>
    <property type="evidence" value="ECO:0007669"/>
    <property type="project" value="UniProtKB-KW"/>
</dbReference>
<dbReference type="AlphaFoldDB" id="A0A5R9EDE1"/>
<dbReference type="InterPro" id="IPR056179">
    <property type="entry name" value="DHQS_C"/>
</dbReference>
<name>A0A5R9EDE1_9ACTN</name>
<comment type="cofactor">
    <cofactor evidence="1">
        <name>NAD(+)</name>
        <dbReference type="ChEBI" id="CHEBI:57540"/>
    </cofactor>
</comment>
<organism evidence="11 12">
    <name type="scientific">Streptomyces marianii</name>
    <dbReference type="NCBI Taxonomy" id="1817406"/>
    <lineage>
        <taxon>Bacteria</taxon>
        <taxon>Bacillati</taxon>
        <taxon>Actinomycetota</taxon>
        <taxon>Actinomycetes</taxon>
        <taxon>Kitasatosporales</taxon>
        <taxon>Streptomycetaceae</taxon>
        <taxon>Streptomyces</taxon>
    </lineage>
</organism>
<dbReference type="Gene3D" id="1.20.1090.10">
    <property type="entry name" value="Dehydroquinate synthase-like - alpha domain"/>
    <property type="match status" value="1"/>
</dbReference>
<dbReference type="InterPro" id="IPR030960">
    <property type="entry name" value="DHQS/DOIS_N"/>
</dbReference>
<dbReference type="SUPFAM" id="SSF56796">
    <property type="entry name" value="Dehydroquinate synthase-like"/>
    <property type="match status" value="1"/>
</dbReference>
<keyword evidence="12" id="KW-1185">Reference proteome</keyword>
<protein>
    <submittedName>
        <fullName evidence="11">3-dehydroquinate synthase</fullName>
    </submittedName>
</protein>
<feature type="domain" description="3-dehydroquinate synthase C-terminal" evidence="10">
    <location>
        <begin position="194"/>
        <end position="333"/>
    </location>
</feature>
<dbReference type="InterPro" id="IPR030963">
    <property type="entry name" value="DHQ_synth_fam"/>
</dbReference>
<evidence type="ECO:0000256" key="1">
    <source>
        <dbReference type="ARBA" id="ARBA00001911"/>
    </source>
</evidence>
<dbReference type="PANTHER" id="PTHR43622:SF7">
    <property type="entry name" value="3-DEHYDROQUINATE SYNTHASE, CHLOROPLASTIC"/>
    <property type="match status" value="1"/>
</dbReference>
<keyword evidence="8" id="KW-0170">Cobalt</keyword>
<evidence type="ECO:0000256" key="7">
    <source>
        <dbReference type="ARBA" id="ARBA00023239"/>
    </source>
</evidence>
<comment type="cofactor">
    <cofactor evidence="2">
        <name>Co(2+)</name>
        <dbReference type="ChEBI" id="CHEBI:48828"/>
    </cofactor>
</comment>
<dbReference type="OrthoDB" id="4333404at2"/>
<reference evidence="11 12" key="1">
    <citation type="submission" date="2019-05" db="EMBL/GenBank/DDBJ databases">
        <title>Streptomyces marianii sp. nov., a novel marine actinomycete from southern coast of India.</title>
        <authorList>
            <person name="Iniyan A.M."/>
            <person name="Wink J."/>
            <person name="Ramprasad E."/>
            <person name="Ramana C.V."/>
            <person name="Bunk B."/>
            <person name="Sproer C."/>
            <person name="Joseph F.-J.R.S."/>
            <person name="Vincent S.G.P."/>
        </authorList>
    </citation>
    <scope>NUCLEOTIDE SEQUENCE [LARGE SCALE GENOMIC DNA]</scope>
    <source>
        <strain evidence="11 12">ICN19</strain>
    </source>
</reference>
<keyword evidence="7" id="KW-0456">Lyase</keyword>
<accession>A0A5R9EDE1</accession>
<evidence type="ECO:0000256" key="4">
    <source>
        <dbReference type="ARBA" id="ARBA00022723"/>
    </source>
</evidence>
<feature type="domain" description="3-dehydroquinate synthase N-terminal" evidence="9">
    <location>
        <begin position="80"/>
        <end position="189"/>
    </location>
</feature>
<evidence type="ECO:0000259" key="9">
    <source>
        <dbReference type="Pfam" id="PF01761"/>
    </source>
</evidence>
<evidence type="ECO:0000313" key="11">
    <source>
        <dbReference type="EMBL" id="TLQ47998.1"/>
    </source>
</evidence>
<evidence type="ECO:0000256" key="6">
    <source>
        <dbReference type="ARBA" id="ARBA00023141"/>
    </source>
</evidence>
<dbReference type="CDD" id="cd08195">
    <property type="entry name" value="DHQS"/>
    <property type="match status" value="1"/>
</dbReference>
<evidence type="ECO:0000256" key="8">
    <source>
        <dbReference type="ARBA" id="ARBA00023285"/>
    </source>
</evidence>
<dbReference type="Pfam" id="PF01761">
    <property type="entry name" value="DHQ_synthase"/>
    <property type="match status" value="1"/>
</dbReference>